<dbReference type="RefSeq" id="WP_136527681.1">
    <property type="nucleotide sequence ID" value="NZ_STGX01000001.1"/>
</dbReference>
<dbReference type="EMBL" id="STGX01000001">
    <property type="protein sequence ID" value="THV31903.1"/>
    <property type="molecule type" value="Genomic_DNA"/>
</dbReference>
<dbReference type="PANTHER" id="PTHR30163:SF8">
    <property type="entry name" value="LYTIC MUREIN TRANSGLYCOSYLASE"/>
    <property type="match status" value="1"/>
</dbReference>
<feature type="transmembrane region" description="Helical" evidence="2">
    <location>
        <begin position="72"/>
        <end position="94"/>
    </location>
</feature>
<protein>
    <submittedName>
        <fullName evidence="4">Lytic transglycosylase domain-containing protein</fullName>
    </submittedName>
</protein>
<evidence type="ECO:0000259" key="3">
    <source>
        <dbReference type="Pfam" id="PF01464"/>
    </source>
</evidence>
<name>A0A4S8PLY7_9ACTN</name>
<evidence type="ECO:0000256" key="2">
    <source>
        <dbReference type="SAM" id="Phobius"/>
    </source>
</evidence>
<organism evidence="4 5">
    <name type="scientific">Glycomyces paridis</name>
    <dbReference type="NCBI Taxonomy" id="2126555"/>
    <lineage>
        <taxon>Bacteria</taxon>
        <taxon>Bacillati</taxon>
        <taxon>Actinomycetota</taxon>
        <taxon>Actinomycetes</taxon>
        <taxon>Glycomycetales</taxon>
        <taxon>Glycomycetaceae</taxon>
        <taxon>Glycomyces</taxon>
    </lineage>
</organism>
<feature type="region of interest" description="Disordered" evidence="1">
    <location>
        <begin position="1"/>
        <end position="26"/>
    </location>
</feature>
<feature type="compositionally biased region" description="Low complexity" evidence="1">
    <location>
        <begin position="136"/>
        <end position="147"/>
    </location>
</feature>
<dbReference type="SUPFAM" id="SSF53955">
    <property type="entry name" value="Lysozyme-like"/>
    <property type="match status" value="1"/>
</dbReference>
<keyword evidence="2" id="KW-1133">Transmembrane helix</keyword>
<accession>A0A4S8PLY7</accession>
<feature type="region of interest" description="Disordered" evidence="1">
    <location>
        <begin position="123"/>
        <end position="147"/>
    </location>
</feature>
<dbReference type="Proteomes" id="UP000305792">
    <property type="component" value="Unassembled WGS sequence"/>
</dbReference>
<keyword evidence="5" id="KW-1185">Reference proteome</keyword>
<keyword evidence="2" id="KW-0812">Transmembrane</keyword>
<evidence type="ECO:0000313" key="4">
    <source>
        <dbReference type="EMBL" id="THV31903.1"/>
    </source>
</evidence>
<comment type="caution">
    <text evidence="4">The sequence shown here is derived from an EMBL/GenBank/DDBJ whole genome shotgun (WGS) entry which is preliminary data.</text>
</comment>
<evidence type="ECO:0000256" key="1">
    <source>
        <dbReference type="SAM" id="MobiDB-lite"/>
    </source>
</evidence>
<dbReference type="InterPro" id="IPR043426">
    <property type="entry name" value="MltB-like"/>
</dbReference>
<evidence type="ECO:0000313" key="5">
    <source>
        <dbReference type="Proteomes" id="UP000305792"/>
    </source>
</evidence>
<feature type="compositionally biased region" description="Pro residues" evidence="1">
    <location>
        <begin position="1"/>
        <end position="11"/>
    </location>
</feature>
<dbReference type="Gene3D" id="1.10.530.10">
    <property type="match status" value="1"/>
</dbReference>
<dbReference type="GO" id="GO:0008933">
    <property type="term" value="F:peptidoglycan lytic transglycosylase activity"/>
    <property type="evidence" value="ECO:0007669"/>
    <property type="project" value="TreeGrafter"/>
</dbReference>
<proteinExistence type="predicted"/>
<dbReference type="InterPro" id="IPR008258">
    <property type="entry name" value="Transglycosylase_SLT_dom_1"/>
</dbReference>
<keyword evidence="2" id="KW-0472">Membrane</keyword>
<gene>
    <name evidence="4" type="ORF">E9998_00075</name>
</gene>
<dbReference type="CDD" id="cd13399">
    <property type="entry name" value="Slt35-like"/>
    <property type="match status" value="1"/>
</dbReference>
<dbReference type="PANTHER" id="PTHR30163">
    <property type="entry name" value="MEMBRANE-BOUND LYTIC MUREIN TRANSGLYCOSYLASE B"/>
    <property type="match status" value="1"/>
</dbReference>
<dbReference type="AlphaFoldDB" id="A0A4S8PLY7"/>
<sequence length="314" mass="33119">MKPQSPPPWPPVTAQATPEPVATGPAPARARLPRLLLRAARWTAVLPWRALKALGRGVRACARALNAPTGRLGVQVALTVLALAGTLAAGWLLVPGAGPAWSFGTEPSAQTEEAPLVLAPEDAPVPGLPAETDPVDGATTASPTDAATSSAAADLDAWARSLTHLGISERALLSYGRAELLSDFQNPGCNLSWTTLAGIGAVETNHGTTGGNRLQADGTTLTPIIGADYQEKGPMQFLDSTWETWKADGNGDGEYDPHNIDDATTAAANYLCHDGHDMTDPADWYEAVYSYNHLDSYVRQVFDRADDYGRKSTA</sequence>
<reference evidence="4 5" key="1">
    <citation type="journal article" date="2018" name="Int. J. Syst. Evol. Microbiol.">
        <title>Glycomyces paridis sp. nov., isolated from the medicinal plant Paris polyphylla.</title>
        <authorList>
            <person name="Fang X.M."/>
            <person name="Bai J.L."/>
            <person name="Su J."/>
            <person name="Zhao L.L."/>
            <person name="Liu H.Y."/>
            <person name="Ma B.P."/>
            <person name="Zhang Y.Q."/>
            <person name="Yu L.Y."/>
        </authorList>
    </citation>
    <scope>NUCLEOTIDE SEQUENCE [LARGE SCALE GENOMIC DNA]</scope>
    <source>
        <strain evidence="4 5">CPCC 204357</strain>
    </source>
</reference>
<dbReference type="InterPro" id="IPR023346">
    <property type="entry name" value="Lysozyme-like_dom_sf"/>
</dbReference>
<dbReference type="OrthoDB" id="9796191at2"/>
<feature type="domain" description="Transglycosylase SLT" evidence="3">
    <location>
        <begin position="233"/>
        <end position="309"/>
    </location>
</feature>
<dbReference type="GO" id="GO:0009253">
    <property type="term" value="P:peptidoglycan catabolic process"/>
    <property type="evidence" value="ECO:0007669"/>
    <property type="project" value="TreeGrafter"/>
</dbReference>
<dbReference type="Pfam" id="PF01464">
    <property type="entry name" value="SLT"/>
    <property type="match status" value="1"/>
</dbReference>